<name>A0A1L7XGN1_9HELO</name>
<sequence>MYKQLIPELPPTQPRRQFRPKVSLSLITLIVLVLGLQLIVLPRYVYRISTSQEHLNSFQLAKLDARLEQCRELNTPPINYPATTAGSRTNPRWNSVTGQNETIVLRNATLFDGETILKGRFDIVFKKGIIESVGTAGSASIADAKVVELEGGFLTPGLVDMHSHHLAFTWPLLSSTDDTNEVHDRTEPITSQVRILDSLKAYDPATTIIASGGVTTSLILPGSANIMGGEAVVVKNMLNSGADSEIVVEDLLLEHGIPKGQRRRYMKMACGENPRRVYKHTRMGNAWYFRKHMERAKELKDWQDASCLETAAVRQSGNVAAMSEFVNRLVQEESATELLEYDSTIAMLRGQVGINVHCYEPEDFEDMLLHSKEFGFRIQAFHHALEAWQVPEMIKISGENITIATFAEFALYKQEAYNANLYAGKILAEHGVPVAYKSDHVEVETNAKYLLFQAATAHSFGLATDLALQSVTSVPARSMEIDHRVGFVRPGYDADIVLWDSHPLSVGATPLQVFIDGRATLDPEKVESSRSKVVVPNSEHSAALSVRANPSVEMKESLCAEIGQPGAKIKIQGITKSFLDGPSADASSSKGLTMVIEGGKIACFDTEDQCLSASANSTLIRLREAHVLPGLTAVSVALGLGEIATDDSTGDGTANTGSDLESIPYAKYGVHLDGKSFARARIGGVTKAITAPKTRGFPGGVSVAIKTSGKKNILNGGIFKDDVALHFKVGSAAKSDKLPTVSSGIAKLRQFLTENKEKDSIYGRAANGSFPLVVHAENEFDIQQLIKIKQETPALDLVLFGGGGAHLVANELAAANIPVVLTANRGAPDTFEKINTLPGPPLSKMPAEILSNAGVTFGLAIEGESDSHIHNIPIEAAWAAKYAGLSSKQAVDLVSRNIEKILSLDVKEESRDFVIYEGNPLEFGASVVLSVDGEDGMVATCWPEAT</sequence>
<dbReference type="PANTHER" id="PTHR43668">
    <property type="entry name" value="ALLANTOINASE"/>
    <property type="match status" value="1"/>
</dbReference>
<dbReference type="PANTHER" id="PTHR43668:SF5">
    <property type="entry name" value="AMIDOHYDROLASE 3 DOMAIN-CONTAINING PROTEIN"/>
    <property type="match status" value="1"/>
</dbReference>
<dbReference type="OrthoDB" id="10258955at2759"/>
<dbReference type="Proteomes" id="UP000184330">
    <property type="component" value="Unassembled WGS sequence"/>
</dbReference>
<dbReference type="AlphaFoldDB" id="A0A1L7XGN1"/>
<dbReference type="GO" id="GO:0004038">
    <property type="term" value="F:allantoinase activity"/>
    <property type="evidence" value="ECO:0007669"/>
    <property type="project" value="TreeGrafter"/>
</dbReference>
<keyword evidence="4" id="KW-1185">Reference proteome</keyword>
<dbReference type="GO" id="GO:0005737">
    <property type="term" value="C:cytoplasm"/>
    <property type="evidence" value="ECO:0007669"/>
    <property type="project" value="TreeGrafter"/>
</dbReference>
<gene>
    <name evidence="3" type="ORF">PAC_14065</name>
</gene>
<evidence type="ECO:0000313" key="4">
    <source>
        <dbReference type="Proteomes" id="UP000184330"/>
    </source>
</evidence>
<evidence type="ECO:0000256" key="1">
    <source>
        <dbReference type="SAM" id="Phobius"/>
    </source>
</evidence>
<dbReference type="GO" id="GO:0006145">
    <property type="term" value="P:purine nucleobase catabolic process"/>
    <property type="evidence" value="ECO:0007669"/>
    <property type="project" value="TreeGrafter"/>
</dbReference>
<keyword evidence="1" id="KW-0472">Membrane</keyword>
<dbReference type="InterPro" id="IPR032466">
    <property type="entry name" value="Metal_Hydrolase"/>
</dbReference>
<dbReference type="InterPro" id="IPR006680">
    <property type="entry name" value="Amidohydro-rel"/>
</dbReference>
<dbReference type="InterPro" id="IPR011059">
    <property type="entry name" value="Metal-dep_hydrolase_composite"/>
</dbReference>
<keyword evidence="1" id="KW-0812">Transmembrane</keyword>
<dbReference type="SUPFAM" id="SSF51556">
    <property type="entry name" value="Metallo-dependent hydrolases"/>
    <property type="match status" value="1"/>
</dbReference>
<feature type="transmembrane region" description="Helical" evidence="1">
    <location>
        <begin position="24"/>
        <end position="46"/>
    </location>
</feature>
<accession>A0A1L7XGN1</accession>
<dbReference type="Pfam" id="PF01979">
    <property type="entry name" value="Amidohydro_1"/>
    <property type="match status" value="1"/>
</dbReference>
<keyword evidence="1" id="KW-1133">Transmembrane helix</keyword>
<dbReference type="InterPro" id="IPR050138">
    <property type="entry name" value="DHOase/Allantoinase_Hydrolase"/>
</dbReference>
<proteinExistence type="predicted"/>
<dbReference type="SUPFAM" id="SSF51338">
    <property type="entry name" value="Composite domain of metallo-dependent hydrolases"/>
    <property type="match status" value="1"/>
</dbReference>
<evidence type="ECO:0000259" key="2">
    <source>
        <dbReference type="Pfam" id="PF01979"/>
    </source>
</evidence>
<feature type="domain" description="Amidohydrolase-related" evidence="2">
    <location>
        <begin position="423"/>
        <end position="518"/>
    </location>
</feature>
<organism evidence="3 4">
    <name type="scientific">Phialocephala subalpina</name>
    <dbReference type="NCBI Taxonomy" id="576137"/>
    <lineage>
        <taxon>Eukaryota</taxon>
        <taxon>Fungi</taxon>
        <taxon>Dikarya</taxon>
        <taxon>Ascomycota</taxon>
        <taxon>Pezizomycotina</taxon>
        <taxon>Leotiomycetes</taxon>
        <taxon>Helotiales</taxon>
        <taxon>Mollisiaceae</taxon>
        <taxon>Phialocephala</taxon>
        <taxon>Phialocephala fortinii species complex</taxon>
    </lineage>
</organism>
<dbReference type="Gene3D" id="3.20.20.140">
    <property type="entry name" value="Metal-dependent hydrolases"/>
    <property type="match status" value="2"/>
</dbReference>
<reference evidence="3 4" key="1">
    <citation type="submission" date="2016-03" db="EMBL/GenBank/DDBJ databases">
        <authorList>
            <person name="Ploux O."/>
        </authorList>
    </citation>
    <scope>NUCLEOTIDE SEQUENCE [LARGE SCALE GENOMIC DNA]</scope>
    <source>
        <strain evidence="3 4">UAMH 11012</strain>
    </source>
</reference>
<evidence type="ECO:0000313" key="3">
    <source>
        <dbReference type="EMBL" id="CZR64168.1"/>
    </source>
</evidence>
<protein>
    <recommendedName>
        <fullName evidence="2">Amidohydrolase-related domain-containing protein</fullName>
    </recommendedName>
</protein>
<dbReference type="EMBL" id="FJOG01000025">
    <property type="protein sequence ID" value="CZR64168.1"/>
    <property type="molecule type" value="Genomic_DNA"/>
</dbReference>